<protein>
    <submittedName>
        <fullName evidence="7">LacI family transcriptional regulator</fullName>
    </submittedName>
</protein>
<evidence type="ECO:0000259" key="6">
    <source>
        <dbReference type="PROSITE" id="PS50932"/>
    </source>
</evidence>
<dbReference type="GO" id="GO:0000976">
    <property type="term" value="F:transcription cis-regulatory region binding"/>
    <property type="evidence" value="ECO:0007669"/>
    <property type="project" value="TreeGrafter"/>
</dbReference>
<evidence type="ECO:0000313" key="8">
    <source>
        <dbReference type="Proteomes" id="UP000275356"/>
    </source>
</evidence>
<dbReference type="InterPro" id="IPR028082">
    <property type="entry name" value="Peripla_BP_I"/>
</dbReference>
<evidence type="ECO:0000256" key="1">
    <source>
        <dbReference type="ARBA" id="ARBA00022491"/>
    </source>
</evidence>
<proteinExistence type="predicted"/>
<dbReference type="CDD" id="cd01392">
    <property type="entry name" value="HTH_LacI"/>
    <property type="match status" value="1"/>
</dbReference>
<dbReference type="EMBL" id="RKHQ01000001">
    <property type="protein sequence ID" value="ROR96032.1"/>
    <property type="molecule type" value="Genomic_DNA"/>
</dbReference>
<dbReference type="PANTHER" id="PTHR30146">
    <property type="entry name" value="LACI-RELATED TRANSCRIPTIONAL REPRESSOR"/>
    <property type="match status" value="1"/>
</dbReference>
<feature type="compositionally biased region" description="Basic and acidic residues" evidence="5">
    <location>
        <begin position="383"/>
        <end position="394"/>
    </location>
</feature>
<dbReference type="InterPro" id="IPR010982">
    <property type="entry name" value="Lambda_DNA-bd_dom_sf"/>
</dbReference>
<dbReference type="Gene3D" id="1.10.260.40">
    <property type="entry name" value="lambda repressor-like DNA-binding domains"/>
    <property type="match status" value="1"/>
</dbReference>
<dbReference type="Pfam" id="PF13377">
    <property type="entry name" value="Peripla_BP_3"/>
    <property type="match status" value="1"/>
</dbReference>
<dbReference type="SMART" id="SM00354">
    <property type="entry name" value="HTH_LACI"/>
    <property type="match status" value="1"/>
</dbReference>
<keyword evidence="8" id="KW-1185">Reference proteome</keyword>
<evidence type="ECO:0000256" key="2">
    <source>
        <dbReference type="ARBA" id="ARBA00023015"/>
    </source>
</evidence>
<feature type="domain" description="HTH lacI-type" evidence="6">
    <location>
        <begin position="1"/>
        <end position="56"/>
    </location>
</feature>
<sequence>MAQVARLAEVSIATVSFVVNDDPKAKTLTQATRDRVLEAVRMLDYRPNLQARGLRTQRSHSIAVLTDHLTAVPFANSTIRGVQERAWAGGYLVTTMTTDDNAELAAHAVEMVLARQFDAVIVTTAYTHEVTVPSEFAAMPLVLLNCFSGDGYRTVLPGERAGARSAAKVLIDAGHTRIGFINGLRTTWAAGERRLGYRDALREAGLEYDRTLVRSGTYETDSGYRHAMALLDRADPPTAIMCASDRMAVGAYYAAYQRGLRIPEDLSVVGYDNHTEFSEHAVPAMTTVSLPYYEMGLAAVDLLLAPERAGKGGAAAGAGGTAGAATGAAGGTRVVASTTSGATGSHVTEIACEPVIRQSVAAPSSRPRARVQHPVGSPIDAPAPRERVPLEVTS</sequence>
<evidence type="ECO:0000256" key="3">
    <source>
        <dbReference type="ARBA" id="ARBA00023125"/>
    </source>
</evidence>
<keyword evidence="4" id="KW-0804">Transcription</keyword>
<dbReference type="InterPro" id="IPR046335">
    <property type="entry name" value="LacI/GalR-like_sensor"/>
</dbReference>
<feature type="region of interest" description="Disordered" evidence="5">
    <location>
        <begin position="361"/>
        <end position="394"/>
    </location>
</feature>
<dbReference type="PROSITE" id="PS50932">
    <property type="entry name" value="HTH_LACI_2"/>
    <property type="match status" value="1"/>
</dbReference>
<gene>
    <name evidence="7" type="ORF">EDD28_0606</name>
</gene>
<name>A0A3N2D8J9_9MICO</name>
<dbReference type="SUPFAM" id="SSF47413">
    <property type="entry name" value="lambda repressor-like DNA-binding domains"/>
    <property type="match status" value="1"/>
</dbReference>
<dbReference type="PANTHER" id="PTHR30146:SF148">
    <property type="entry name" value="HTH-TYPE TRANSCRIPTIONAL REPRESSOR PURR-RELATED"/>
    <property type="match status" value="1"/>
</dbReference>
<organism evidence="7 8">
    <name type="scientific">Salana multivorans</name>
    <dbReference type="NCBI Taxonomy" id="120377"/>
    <lineage>
        <taxon>Bacteria</taxon>
        <taxon>Bacillati</taxon>
        <taxon>Actinomycetota</taxon>
        <taxon>Actinomycetes</taxon>
        <taxon>Micrococcales</taxon>
        <taxon>Beutenbergiaceae</taxon>
        <taxon>Salana</taxon>
    </lineage>
</organism>
<dbReference type="CDD" id="cd06288">
    <property type="entry name" value="PBP1_sucrose_transcription_regulator"/>
    <property type="match status" value="1"/>
</dbReference>
<dbReference type="Gene3D" id="3.40.50.2300">
    <property type="match status" value="2"/>
</dbReference>
<evidence type="ECO:0000256" key="5">
    <source>
        <dbReference type="SAM" id="MobiDB-lite"/>
    </source>
</evidence>
<keyword evidence="3" id="KW-0238">DNA-binding</keyword>
<evidence type="ECO:0000313" key="7">
    <source>
        <dbReference type="EMBL" id="ROR96032.1"/>
    </source>
</evidence>
<accession>A0A3N2D8J9</accession>
<keyword evidence="2" id="KW-0805">Transcription regulation</keyword>
<dbReference type="SUPFAM" id="SSF53822">
    <property type="entry name" value="Periplasmic binding protein-like I"/>
    <property type="match status" value="1"/>
</dbReference>
<dbReference type="Pfam" id="PF00356">
    <property type="entry name" value="LacI"/>
    <property type="match status" value="1"/>
</dbReference>
<evidence type="ECO:0000256" key="4">
    <source>
        <dbReference type="ARBA" id="ARBA00023163"/>
    </source>
</evidence>
<dbReference type="Proteomes" id="UP000275356">
    <property type="component" value="Unassembled WGS sequence"/>
</dbReference>
<dbReference type="AlphaFoldDB" id="A0A3N2D8J9"/>
<keyword evidence="1" id="KW-0678">Repressor</keyword>
<dbReference type="RefSeq" id="WP_170169325.1">
    <property type="nucleotide sequence ID" value="NZ_RKHQ01000001.1"/>
</dbReference>
<comment type="caution">
    <text evidence="7">The sequence shown here is derived from an EMBL/GenBank/DDBJ whole genome shotgun (WGS) entry which is preliminary data.</text>
</comment>
<reference evidence="7 8" key="1">
    <citation type="submission" date="2018-11" db="EMBL/GenBank/DDBJ databases">
        <title>Sequencing the genomes of 1000 actinobacteria strains.</title>
        <authorList>
            <person name="Klenk H.-P."/>
        </authorList>
    </citation>
    <scope>NUCLEOTIDE SEQUENCE [LARGE SCALE GENOMIC DNA]</scope>
    <source>
        <strain evidence="7 8">DSM 13521</strain>
    </source>
</reference>
<dbReference type="GO" id="GO:0003700">
    <property type="term" value="F:DNA-binding transcription factor activity"/>
    <property type="evidence" value="ECO:0007669"/>
    <property type="project" value="TreeGrafter"/>
</dbReference>
<dbReference type="InterPro" id="IPR000843">
    <property type="entry name" value="HTH_LacI"/>
</dbReference>